<organism evidence="5 6">
    <name type="scientific">Clostridium carboxidivorans P7</name>
    <dbReference type="NCBI Taxonomy" id="536227"/>
    <lineage>
        <taxon>Bacteria</taxon>
        <taxon>Bacillati</taxon>
        <taxon>Bacillota</taxon>
        <taxon>Clostridia</taxon>
        <taxon>Eubacteriales</taxon>
        <taxon>Clostridiaceae</taxon>
        <taxon>Clostridium</taxon>
    </lineage>
</organism>
<comment type="caution">
    <text evidence="5">The sequence shown here is derived from an EMBL/GenBank/DDBJ whole genome shotgun (WGS) entry which is preliminary data.</text>
</comment>
<keyword evidence="2" id="KW-0238">DNA-binding</keyword>
<sequence length="368" mass="43473">MAVTINLSDYSLKTNETLIQRIQFVYSPLNELFRSLHVLLNFRHHGMNIEWVLQSQHKLDNDFYDSLHYFCLIYELGVPPIFFNDFRSMVCDIDTEINQLKTHLASIDNELIITQLKKISTDRENSFIPTLAKSLEWGNFRLNDSHNLLDDLSKKPKAVYDRLFEFIAIYRKQVFDKTWENLKIGKFLSNEIKEQSNYLKNHGFVNMINHLQVDRLHWQSTKLIVTKPFEENIELNDRDSILLIPSYFIWPHLFVEQFEEGVIITYDALNKLKKSAISNENELTSIFHALSDPIRLQIMKYLFRERSTTQSLAQVMIMSQSSISRHLQILKNAGLVESKKDRKFVLYSTTDLLNSIFPSFYSYLNFKY</sequence>
<dbReference type="PROSITE" id="PS50987">
    <property type="entry name" value="HTH_ARSR_2"/>
    <property type="match status" value="1"/>
</dbReference>
<dbReference type="SMART" id="SM00418">
    <property type="entry name" value="HTH_ARSR"/>
    <property type="match status" value="1"/>
</dbReference>
<dbReference type="KEGG" id="cck:Ccar_12495"/>
<dbReference type="InterPro" id="IPR051081">
    <property type="entry name" value="HTH_MetalResp_TranReg"/>
</dbReference>
<evidence type="ECO:0000256" key="2">
    <source>
        <dbReference type="ARBA" id="ARBA00023125"/>
    </source>
</evidence>
<dbReference type="SUPFAM" id="SSF46785">
    <property type="entry name" value="Winged helix' DNA-binding domain"/>
    <property type="match status" value="1"/>
</dbReference>
<reference evidence="5 6" key="1">
    <citation type="submission" date="2009-06" db="EMBL/GenBank/DDBJ databases">
        <title>The draft genome of Clostridium carboxidivorans P7.</title>
        <authorList>
            <consortium name="US DOE Joint Genome Institute (JGI-PGF)"/>
            <person name="Lucas S."/>
            <person name="Copeland A."/>
            <person name="Lapidus A."/>
            <person name="Glavina del Rio T."/>
            <person name="Tice H."/>
            <person name="Bruce D."/>
            <person name="Goodwin L."/>
            <person name="Pitluck S."/>
            <person name="Larimer F."/>
            <person name="Land M.L."/>
            <person name="Hauser L."/>
            <person name="Hemme C.L."/>
        </authorList>
    </citation>
    <scope>NUCLEOTIDE SEQUENCE [LARGE SCALE GENOMIC DNA]</scope>
    <source>
        <strain evidence="5 6">P7</strain>
    </source>
</reference>
<evidence type="ECO:0000313" key="6">
    <source>
        <dbReference type="Proteomes" id="UP000004198"/>
    </source>
</evidence>
<dbReference type="PRINTS" id="PR00778">
    <property type="entry name" value="HTHARSR"/>
</dbReference>
<gene>
    <name evidence="5" type="ORF">CcarbDRAFT_1827</name>
</gene>
<dbReference type="AlphaFoldDB" id="C6PSR0"/>
<protein>
    <submittedName>
        <fullName evidence="5">Transcriptional regulator, ArsR family</fullName>
    </submittedName>
</protein>
<dbReference type="GO" id="GO:0003700">
    <property type="term" value="F:DNA-binding transcription factor activity"/>
    <property type="evidence" value="ECO:0007669"/>
    <property type="project" value="InterPro"/>
</dbReference>
<keyword evidence="6" id="KW-1185">Reference proteome</keyword>
<proteinExistence type="predicted"/>
<dbReference type="Pfam" id="PF01022">
    <property type="entry name" value="HTH_5"/>
    <property type="match status" value="1"/>
</dbReference>
<accession>C6PSR0</accession>
<dbReference type="PATRIC" id="fig|536227.13.peg.2617"/>
<dbReference type="STRING" id="536227.Ccar_12495"/>
<dbReference type="PANTHER" id="PTHR33154">
    <property type="entry name" value="TRANSCRIPTIONAL REGULATOR, ARSR FAMILY"/>
    <property type="match status" value="1"/>
</dbReference>
<dbReference type="CDD" id="cd00090">
    <property type="entry name" value="HTH_ARSR"/>
    <property type="match status" value="1"/>
</dbReference>
<name>C6PSR0_9CLOT</name>
<dbReference type="RefSeq" id="WP_007060712.1">
    <property type="nucleotide sequence ID" value="NZ_ACVI01000024.1"/>
</dbReference>
<dbReference type="Proteomes" id="UP000004198">
    <property type="component" value="Unassembled WGS sequence"/>
</dbReference>
<dbReference type="EMBL" id="ACVI01000024">
    <property type="protein sequence ID" value="EET87739.1"/>
    <property type="molecule type" value="Genomic_DNA"/>
</dbReference>
<dbReference type="InterPro" id="IPR011991">
    <property type="entry name" value="ArsR-like_HTH"/>
</dbReference>
<dbReference type="InterPro" id="IPR001845">
    <property type="entry name" value="HTH_ArsR_DNA-bd_dom"/>
</dbReference>
<dbReference type="GO" id="GO:0003677">
    <property type="term" value="F:DNA binding"/>
    <property type="evidence" value="ECO:0007669"/>
    <property type="project" value="UniProtKB-KW"/>
</dbReference>
<evidence type="ECO:0000259" key="4">
    <source>
        <dbReference type="PROSITE" id="PS50987"/>
    </source>
</evidence>
<keyword evidence="1" id="KW-0805">Transcription regulation</keyword>
<dbReference type="Pfam" id="PF19361">
    <property type="entry name" value="DUF5937"/>
    <property type="match status" value="1"/>
</dbReference>
<dbReference type="Gene3D" id="1.10.10.10">
    <property type="entry name" value="Winged helix-like DNA-binding domain superfamily/Winged helix DNA-binding domain"/>
    <property type="match status" value="1"/>
</dbReference>
<evidence type="ECO:0000313" key="5">
    <source>
        <dbReference type="EMBL" id="EET87739.1"/>
    </source>
</evidence>
<dbReference type="InterPro" id="IPR045981">
    <property type="entry name" value="DUF5937"/>
</dbReference>
<dbReference type="NCBIfam" id="NF033788">
    <property type="entry name" value="HTH_metalloreg"/>
    <property type="match status" value="1"/>
</dbReference>
<feature type="domain" description="HTH arsR-type" evidence="4">
    <location>
        <begin position="275"/>
        <end position="368"/>
    </location>
</feature>
<dbReference type="InterPro" id="IPR036390">
    <property type="entry name" value="WH_DNA-bd_sf"/>
</dbReference>
<keyword evidence="3" id="KW-0804">Transcription</keyword>
<dbReference type="PANTHER" id="PTHR33154:SF33">
    <property type="entry name" value="TRANSCRIPTIONAL REPRESSOR SDPR"/>
    <property type="match status" value="1"/>
</dbReference>
<dbReference type="OrthoDB" id="9799175at2"/>
<dbReference type="InterPro" id="IPR036388">
    <property type="entry name" value="WH-like_DNA-bd_sf"/>
</dbReference>
<dbReference type="eggNOG" id="COG0640">
    <property type="taxonomic scope" value="Bacteria"/>
</dbReference>
<evidence type="ECO:0000256" key="3">
    <source>
        <dbReference type="ARBA" id="ARBA00023163"/>
    </source>
</evidence>
<evidence type="ECO:0000256" key="1">
    <source>
        <dbReference type="ARBA" id="ARBA00023015"/>
    </source>
</evidence>